<keyword evidence="8 10" id="KW-0472">Membrane</keyword>
<evidence type="ECO:0000256" key="8">
    <source>
        <dbReference type="ARBA" id="ARBA00023136"/>
    </source>
</evidence>
<feature type="domain" description="ABC transmembrane type-1" evidence="12">
    <location>
        <begin position="478"/>
        <end position="664"/>
    </location>
</feature>
<evidence type="ECO:0000313" key="14">
    <source>
        <dbReference type="Proteomes" id="UP001151518"/>
    </source>
</evidence>
<dbReference type="InterPro" id="IPR050173">
    <property type="entry name" value="ABC_transporter_C-like"/>
</dbReference>
<feature type="domain" description="ABC transporter" evidence="11">
    <location>
        <begin position="1382"/>
        <end position="1645"/>
    </location>
</feature>
<dbReference type="InterPro" id="IPR017871">
    <property type="entry name" value="ABC_transporter-like_CS"/>
</dbReference>
<proteinExistence type="predicted"/>
<keyword evidence="4" id="KW-0677">Repeat</keyword>
<dbReference type="OrthoDB" id="6500128at2759"/>
<dbReference type="Gene3D" id="3.40.50.300">
    <property type="entry name" value="P-loop containing nucleotide triphosphate hydrolases"/>
    <property type="match status" value="2"/>
</dbReference>
<feature type="compositionally biased region" description="Basic and acidic residues" evidence="9">
    <location>
        <begin position="707"/>
        <end position="719"/>
    </location>
</feature>
<feature type="transmembrane region" description="Helical" evidence="10">
    <location>
        <begin position="1179"/>
        <end position="1196"/>
    </location>
</feature>
<dbReference type="InterPro" id="IPR003593">
    <property type="entry name" value="AAA+_ATPase"/>
</dbReference>
<dbReference type="Gene3D" id="1.20.1560.10">
    <property type="entry name" value="ABC transporter type 1, transmembrane domain"/>
    <property type="match status" value="2"/>
</dbReference>
<evidence type="ECO:0000259" key="12">
    <source>
        <dbReference type="PROSITE" id="PS50929"/>
    </source>
</evidence>
<evidence type="ECO:0000256" key="5">
    <source>
        <dbReference type="ARBA" id="ARBA00022741"/>
    </source>
</evidence>
<dbReference type="InterPro" id="IPR027417">
    <property type="entry name" value="P-loop_NTPase"/>
</dbReference>
<dbReference type="SMART" id="SM00382">
    <property type="entry name" value="AAA"/>
    <property type="match status" value="2"/>
</dbReference>
<dbReference type="CDD" id="cd18604">
    <property type="entry name" value="ABC_6TM_VMR1_D2_like"/>
    <property type="match status" value="1"/>
</dbReference>
<dbReference type="GO" id="GO:0016020">
    <property type="term" value="C:membrane"/>
    <property type="evidence" value="ECO:0007669"/>
    <property type="project" value="UniProtKB-SubCell"/>
</dbReference>
<dbReference type="CDD" id="cd03250">
    <property type="entry name" value="ABCC_MRP_domain1"/>
    <property type="match status" value="1"/>
</dbReference>
<feature type="transmembrane region" description="Helical" evidence="10">
    <location>
        <begin position="133"/>
        <end position="152"/>
    </location>
</feature>
<feature type="transmembrane region" description="Helical" evidence="10">
    <location>
        <begin position="1291"/>
        <end position="1310"/>
    </location>
</feature>
<organism evidence="13 14">
    <name type="scientific">Coemansia spiralis</name>
    <dbReference type="NCBI Taxonomy" id="417178"/>
    <lineage>
        <taxon>Eukaryota</taxon>
        <taxon>Fungi</taxon>
        <taxon>Fungi incertae sedis</taxon>
        <taxon>Zoopagomycota</taxon>
        <taxon>Kickxellomycotina</taxon>
        <taxon>Kickxellomycetes</taxon>
        <taxon>Kickxellales</taxon>
        <taxon>Kickxellaceae</taxon>
        <taxon>Coemansia</taxon>
    </lineage>
</organism>
<dbReference type="InterPro" id="IPR003439">
    <property type="entry name" value="ABC_transporter-like_ATP-bd"/>
</dbReference>
<feature type="transmembrane region" description="Helical" evidence="10">
    <location>
        <begin position="512"/>
        <end position="533"/>
    </location>
</feature>
<keyword evidence="7 10" id="KW-1133">Transmembrane helix</keyword>
<evidence type="ECO:0000256" key="4">
    <source>
        <dbReference type="ARBA" id="ARBA00022737"/>
    </source>
</evidence>
<feature type="domain" description="ABC transporter" evidence="11">
    <location>
        <begin position="752"/>
        <end position="1006"/>
    </location>
</feature>
<keyword evidence="2" id="KW-0813">Transport</keyword>
<dbReference type="GO" id="GO:0016887">
    <property type="term" value="F:ATP hydrolysis activity"/>
    <property type="evidence" value="ECO:0007669"/>
    <property type="project" value="InterPro"/>
</dbReference>
<feature type="transmembrane region" description="Helical" evidence="10">
    <location>
        <begin position="248"/>
        <end position="266"/>
    </location>
</feature>
<feature type="region of interest" description="Disordered" evidence="9">
    <location>
        <begin position="706"/>
        <end position="746"/>
    </location>
</feature>
<dbReference type="PROSITE" id="PS50893">
    <property type="entry name" value="ABC_TRANSPORTER_2"/>
    <property type="match status" value="2"/>
</dbReference>
<evidence type="ECO:0000256" key="10">
    <source>
        <dbReference type="SAM" id="Phobius"/>
    </source>
</evidence>
<dbReference type="InterPro" id="IPR036640">
    <property type="entry name" value="ABC1_TM_sf"/>
</dbReference>
<comment type="caution">
    <text evidence="13">The sequence shown here is derived from an EMBL/GenBank/DDBJ whole genome shotgun (WGS) entry which is preliminary data.</text>
</comment>
<reference evidence="13" key="1">
    <citation type="submission" date="2022-07" db="EMBL/GenBank/DDBJ databases">
        <title>Phylogenomic reconstructions and comparative analyses of Kickxellomycotina fungi.</title>
        <authorList>
            <person name="Reynolds N.K."/>
            <person name="Stajich J.E."/>
            <person name="Barry K."/>
            <person name="Grigoriev I.V."/>
            <person name="Crous P."/>
            <person name="Smith M.E."/>
        </authorList>
    </citation>
    <scope>NUCLEOTIDE SEQUENCE</scope>
    <source>
        <strain evidence="13">NRRL 3115</strain>
    </source>
</reference>
<dbReference type="PROSITE" id="PS00211">
    <property type="entry name" value="ABC_TRANSPORTER_1"/>
    <property type="match status" value="2"/>
</dbReference>
<dbReference type="CDD" id="cd03244">
    <property type="entry name" value="ABCC_MRP_domain2"/>
    <property type="match status" value="1"/>
</dbReference>
<dbReference type="Proteomes" id="UP001151518">
    <property type="component" value="Unassembled WGS sequence"/>
</dbReference>
<dbReference type="GO" id="GO:0140359">
    <property type="term" value="F:ABC-type transporter activity"/>
    <property type="evidence" value="ECO:0007669"/>
    <property type="project" value="InterPro"/>
</dbReference>
<feature type="compositionally biased region" description="Low complexity" evidence="9">
    <location>
        <begin position="1008"/>
        <end position="1021"/>
    </location>
</feature>
<feature type="region of interest" description="Disordered" evidence="9">
    <location>
        <begin position="299"/>
        <end position="327"/>
    </location>
</feature>
<evidence type="ECO:0000256" key="9">
    <source>
        <dbReference type="SAM" id="MobiDB-lite"/>
    </source>
</evidence>
<feature type="transmembrane region" description="Helical" evidence="10">
    <location>
        <begin position="605"/>
        <end position="625"/>
    </location>
</feature>
<feature type="transmembrane region" description="Helical" evidence="10">
    <location>
        <begin position="1110"/>
        <end position="1132"/>
    </location>
</feature>
<dbReference type="SUPFAM" id="SSF52540">
    <property type="entry name" value="P-loop containing nucleoside triphosphate hydrolases"/>
    <property type="match status" value="2"/>
</dbReference>
<dbReference type="PANTHER" id="PTHR24223">
    <property type="entry name" value="ATP-BINDING CASSETTE SUB-FAMILY C"/>
    <property type="match status" value="1"/>
</dbReference>
<keyword evidence="6" id="KW-0067">ATP-binding</keyword>
<feature type="transmembrane region" description="Helical" evidence="10">
    <location>
        <begin position="204"/>
        <end position="228"/>
    </location>
</feature>
<evidence type="ECO:0000259" key="11">
    <source>
        <dbReference type="PROSITE" id="PS50893"/>
    </source>
</evidence>
<dbReference type="FunFam" id="1.20.1560.10:FF:000013">
    <property type="entry name" value="ABC transporter C family member 2"/>
    <property type="match status" value="1"/>
</dbReference>
<dbReference type="FunFam" id="3.40.50.300:FF:000565">
    <property type="entry name" value="ABC bile acid transporter"/>
    <property type="match status" value="1"/>
</dbReference>
<comment type="subcellular location">
    <subcellularLocation>
        <location evidence="1">Membrane</location>
        <topology evidence="1">Multi-pass membrane protein</topology>
    </subcellularLocation>
</comment>
<sequence length="1667" mass="184745">MSTISKPLPNAYALSSAIVAIYYFCQLFSHLSTFTRDGRVLLCGSSEWVWSLSSDCFRSGFLWPAALFLASGLSATVITVCLVLPPTTSAITADKSFANDGSAPLARLSVGNKTNPVRRPPGAVVMLDNRLRIGAAVVTLLAVQTFLSAAWLQSESTLRTGDGSSSNMFYPAALTHTTAFAMLYSLVCLGIFARSNRMTYVGLFPWVVPLLVGLQLVAGLIETYFSFFALKESTVAIFDRYASANSNYLVSTTTLNAVLFFSFSLLQRHPIFIRPNNPSTSSTLPLSSTYVSLDADEKADDLDDDSTPLAHSSDHKPSTLVDSPESGSSWFDKLTFSWPNDMFRKGATRQLGYSDLYNLTKENTPIPHWKRYLHYRKRGHSMTLAIFMSFLFSILQKTAFGISLCILRFSGPFFLQRILRSITIIKQDPSEDNMRHAYLEAIVGEVSVGTLCRRRKESWSKQDNKKDVSGSGSAAAEGKIVNVINADIAQVAGTIVSLTEIYELPLTLGIGIWYIYQLLGVSALLGLTLALITTPLSKKLFGKLITLQRGLSTLNDARISMITEVLQGIKAVKLFGWGTQFIKSIDEKHSSQIQYRWKLQLWHSLIRVVIDAGPAITLVTILYFYTIVFENTLTAEAAFTSISVFNTVYNSLSQISSYAILLTRFSVSVDRINSVLGQGHIQKLEERIALDSNDRLGFECADLEWEPPSKADQDNKQDDSSSIAGSACSTPPTEETPLLSSQPSTGARAMSMDMSTIAFDKQVNGDAFSLKNIDVQFPIGGLSIVAGSTGSGKSSLLLAFIGEMTLTRGRVLLPTVDSRILAANDRKYRDVIELSNEGLAISDIAYVAQEPWLRNATIRENILFGEPYNRDRYEAVLHACALKPDLRILKAGDMSEIGERGVTLSGGQKQRVALARAVYSNRRILLIDDCLSAVDAHTGKHILMECLLNKTSLMQGRTCVLVTHHVSMCLPFAHYVVMMHKGSIVLKGTPKELQMQDGFPDALTEFQSSDTTSDFTNSDNGDNQHKPTERQQDDDDNEYTKDAINMLNDTKSEDEYTLERLQKIAEQKGIDPNSNLSTLQGILVKDEERENGQVKFEVWKTFTSVCGGRLFWVFLVISIARQYVTTFGSITASKNVHRQLLRSVVHATPRFFDTTPIGRIINRFSSDLQKIDQTAVDSLVNLISGITAILTTFVIVSSVIPMFIIAAVAILIAYICIGIYYLKTVRELKRLRANSASPVTSLFGEMVNGISTIRAFGAKKLYIQEALNRTCINNRLDYALWFTERWLSIRLNFLGLLVSFISAIFIFMNLDRMDAGLAGFLLSYATSFLSYTLWIIRSYSNNELNMNSVERVIQYTKVEQEAALDSAPQHKPPLSWPTKGDVQVENLVAEYVPSVPILHSISFSVKHGEKIGVVGRTGAGKSTLSLALLRFIEASSGRIMLDGVDISKIGLEDLRRNITIIPQDPVLFKGTIRFNLDPFSEYPEEIVWDALRRTHLVRESSIHSSSSVASINASEDSISDTETLAIEHMSGVFSSLDAEIKENGQNLSLGQRQLVALARALVRRSRLIIMDEATASVDFDTDDRIQRTIRGYEFANSTLFCIAHRLRTIIDYDRVLVLDKGKVAEFDTPYNLLQSKDGIFRSMCEKSGEYEYLVAASSGKGANKRVC</sequence>
<dbReference type="GO" id="GO:0005524">
    <property type="term" value="F:ATP binding"/>
    <property type="evidence" value="ECO:0007669"/>
    <property type="project" value="UniProtKB-KW"/>
</dbReference>
<dbReference type="Pfam" id="PF00005">
    <property type="entry name" value="ABC_tran"/>
    <property type="match status" value="2"/>
</dbReference>
<feature type="transmembrane region" description="Helical" evidence="10">
    <location>
        <begin position="384"/>
        <end position="409"/>
    </location>
</feature>
<feature type="transmembrane region" description="Helical" evidence="10">
    <location>
        <begin position="12"/>
        <end position="31"/>
    </location>
</feature>
<dbReference type="CDD" id="cd18596">
    <property type="entry name" value="ABC_6TM_VMR1_D1_like"/>
    <property type="match status" value="1"/>
</dbReference>
<feature type="region of interest" description="Disordered" evidence="9">
    <location>
        <begin position="1006"/>
        <end position="1038"/>
    </location>
</feature>
<dbReference type="EMBL" id="JANBTW010000073">
    <property type="protein sequence ID" value="KAJ2673067.1"/>
    <property type="molecule type" value="Genomic_DNA"/>
</dbReference>
<evidence type="ECO:0000313" key="13">
    <source>
        <dbReference type="EMBL" id="KAJ2673067.1"/>
    </source>
</evidence>
<evidence type="ECO:0000256" key="7">
    <source>
        <dbReference type="ARBA" id="ARBA00022989"/>
    </source>
</evidence>
<feature type="transmembrane region" description="Helical" evidence="10">
    <location>
        <begin position="172"/>
        <end position="192"/>
    </location>
</feature>
<dbReference type="SUPFAM" id="SSF90123">
    <property type="entry name" value="ABC transporter transmembrane region"/>
    <property type="match status" value="2"/>
</dbReference>
<evidence type="ECO:0000256" key="6">
    <source>
        <dbReference type="ARBA" id="ARBA00022840"/>
    </source>
</evidence>
<evidence type="ECO:0008006" key="15">
    <source>
        <dbReference type="Google" id="ProtNLM"/>
    </source>
</evidence>
<evidence type="ECO:0000256" key="2">
    <source>
        <dbReference type="ARBA" id="ARBA00022448"/>
    </source>
</evidence>
<dbReference type="InterPro" id="IPR011527">
    <property type="entry name" value="ABC1_TM_dom"/>
</dbReference>
<keyword evidence="5" id="KW-0547">Nucleotide-binding</keyword>
<feature type="transmembrane region" description="Helical" evidence="10">
    <location>
        <begin position="1202"/>
        <end position="1222"/>
    </location>
</feature>
<dbReference type="PROSITE" id="PS50929">
    <property type="entry name" value="ABC_TM1F"/>
    <property type="match status" value="2"/>
</dbReference>
<evidence type="ECO:0000256" key="3">
    <source>
        <dbReference type="ARBA" id="ARBA00022692"/>
    </source>
</evidence>
<keyword evidence="3 10" id="KW-0812">Transmembrane</keyword>
<feature type="domain" description="ABC transmembrane type-1" evidence="12">
    <location>
        <begin position="1110"/>
        <end position="1341"/>
    </location>
</feature>
<dbReference type="PANTHER" id="PTHR24223:SF353">
    <property type="entry name" value="ABC TRANSPORTER ATP-BINDING PROTEIN_PERMEASE VMR1-RELATED"/>
    <property type="match status" value="1"/>
</dbReference>
<feature type="transmembrane region" description="Helical" evidence="10">
    <location>
        <begin position="1316"/>
        <end position="1336"/>
    </location>
</feature>
<accession>A0A9W8KW91</accession>
<protein>
    <recommendedName>
        <fullName evidence="15">P-loop containing nucleoside triphosphate hydrolase protein</fullName>
    </recommendedName>
</protein>
<feature type="compositionally biased region" description="Polar residues" evidence="9">
    <location>
        <begin position="720"/>
        <end position="745"/>
    </location>
</feature>
<gene>
    <name evidence="13" type="ORF">GGI25_004882</name>
</gene>
<name>A0A9W8KW91_9FUNG</name>
<feature type="compositionally biased region" description="Basic and acidic residues" evidence="9">
    <location>
        <begin position="1022"/>
        <end position="1031"/>
    </location>
</feature>
<feature type="transmembrane region" description="Helical" evidence="10">
    <location>
        <begin position="61"/>
        <end position="85"/>
    </location>
</feature>
<evidence type="ECO:0000256" key="1">
    <source>
        <dbReference type="ARBA" id="ARBA00004141"/>
    </source>
</evidence>
<dbReference type="Pfam" id="PF00664">
    <property type="entry name" value="ABC_membrane"/>
    <property type="match status" value="2"/>
</dbReference>